<keyword evidence="6" id="KW-1185">Reference proteome</keyword>
<sequence>MAPQVLHRVCYGSSKPPAYQSGLLTIRPAILPSYERHRVRHADYPAIISHAHSAVRGTVVTGLTDADIWRLDIFEGDDYERVTVTARILVEVGDEAGKGNVEGEEVRVETYVWIAGEELLEKGEWDFAEFQKEKIGRWIGEEGEPEYAEVDDAVKAQSYDPTGGRGKNGHITNALEGQTASQDVLKNAI</sequence>
<dbReference type="EMBL" id="NAJN01000478">
    <property type="protein sequence ID" value="TKA72747.1"/>
    <property type="molecule type" value="Genomic_DNA"/>
</dbReference>
<dbReference type="PANTHER" id="PTHR31544:SF2">
    <property type="entry name" value="AIG2-LIKE PROTEIN D"/>
    <property type="match status" value="1"/>
</dbReference>
<evidence type="ECO:0000313" key="5">
    <source>
        <dbReference type="EMBL" id="TKA72747.1"/>
    </source>
</evidence>
<gene>
    <name evidence="5" type="ORF">B0A49_04586</name>
</gene>
<accession>A0A4U0XAA8</accession>
<dbReference type="Gene3D" id="3.10.490.10">
    <property type="entry name" value="Gamma-glutamyl cyclotransferase-like"/>
    <property type="match status" value="1"/>
</dbReference>
<evidence type="ECO:0000256" key="3">
    <source>
        <dbReference type="ARBA" id="ARBA00030602"/>
    </source>
</evidence>
<dbReference type="AlphaFoldDB" id="A0A4U0XAA8"/>
<dbReference type="InterPro" id="IPR009288">
    <property type="entry name" value="AIG2-like_dom"/>
</dbReference>
<organism evidence="5 6">
    <name type="scientific">Cryomyces minteri</name>
    <dbReference type="NCBI Taxonomy" id="331657"/>
    <lineage>
        <taxon>Eukaryota</taxon>
        <taxon>Fungi</taxon>
        <taxon>Dikarya</taxon>
        <taxon>Ascomycota</taxon>
        <taxon>Pezizomycotina</taxon>
        <taxon>Dothideomycetes</taxon>
        <taxon>Dothideomycetes incertae sedis</taxon>
        <taxon>Cryomyces</taxon>
    </lineage>
</organism>
<dbReference type="GO" id="GO:0016740">
    <property type="term" value="F:transferase activity"/>
    <property type="evidence" value="ECO:0007669"/>
    <property type="project" value="UniProtKB-KW"/>
</dbReference>
<reference evidence="5 6" key="1">
    <citation type="submission" date="2017-03" db="EMBL/GenBank/DDBJ databases">
        <title>Genomes of endolithic fungi from Antarctica.</title>
        <authorList>
            <person name="Coleine C."/>
            <person name="Masonjones S."/>
            <person name="Stajich J.E."/>
        </authorList>
    </citation>
    <scope>NUCLEOTIDE SEQUENCE [LARGE SCALE GENOMIC DNA]</scope>
    <source>
        <strain evidence="5 6">CCFEE 5187</strain>
    </source>
</reference>
<evidence type="ECO:0000313" key="6">
    <source>
        <dbReference type="Proteomes" id="UP000308768"/>
    </source>
</evidence>
<keyword evidence="2" id="KW-0808">Transferase</keyword>
<dbReference type="InterPro" id="IPR013024">
    <property type="entry name" value="GGCT-like"/>
</dbReference>
<dbReference type="CDD" id="cd06661">
    <property type="entry name" value="GGCT_like"/>
    <property type="match status" value="1"/>
</dbReference>
<dbReference type="Pfam" id="PF06094">
    <property type="entry name" value="GGACT"/>
    <property type="match status" value="1"/>
</dbReference>
<protein>
    <recommendedName>
        <fullName evidence="3">Putative gamma-glutamylcyclotransferase</fullName>
    </recommendedName>
</protein>
<comment type="similarity">
    <text evidence="1">Belongs to the gamma-glutamylcyclotransferase family.</text>
</comment>
<feature type="domain" description="Gamma-glutamylcyclotransferase AIG2-like" evidence="4">
    <location>
        <begin position="11"/>
        <end position="126"/>
    </location>
</feature>
<proteinExistence type="inferred from homology"/>
<comment type="caution">
    <text evidence="5">The sequence shown here is derived from an EMBL/GenBank/DDBJ whole genome shotgun (WGS) entry which is preliminary data.</text>
</comment>
<dbReference type="SUPFAM" id="SSF110857">
    <property type="entry name" value="Gamma-glutamyl cyclotransferase-like"/>
    <property type="match status" value="1"/>
</dbReference>
<dbReference type="InterPro" id="IPR036568">
    <property type="entry name" value="GGCT-like_sf"/>
</dbReference>
<evidence type="ECO:0000259" key="4">
    <source>
        <dbReference type="Pfam" id="PF06094"/>
    </source>
</evidence>
<dbReference type="Proteomes" id="UP000308768">
    <property type="component" value="Unassembled WGS sequence"/>
</dbReference>
<name>A0A4U0XAA8_9PEZI</name>
<evidence type="ECO:0000256" key="1">
    <source>
        <dbReference type="ARBA" id="ARBA00008861"/>
    </source>
</evidence>
<evidence type="ECO:0000256" key="2">
    <source>
        <dbReference type="ARBA" id="ARBA00022679"/>
    </source>
</evidence>
<dbReference type="PANTHER" id="PTHR31544">
    <property type="entry name" value="AIG2-LIKE PROTEIN D"/>
    <property type="match status" value="1"/>
</dbReference>
<dbReference type="OrthoDB" id="1044435at2759"/>
<dbReference type="InterPro" id="IPR045038">
    <property type="entry name" value="AIG2-like"/>
</dbReference>